<feature type="transmembrane region" description="Helical" evidence="6">
    <location>
        <begin position="92"/>
        <end position="112"/>
    </location>
</feature>
<feature type="transmembrane region" description="Helical" evidence="6">
    <location>
        <begin position="176"/>
        <end position="193"/>
    </location>
</feature>
<reference evidence="8 9" key="1">
    <citation type="submission" date="2016-03" db="EMBL/GenBank/DDBJ databases">
        <title>Comparative genomics of Rickettsiella.</title>
        <authorList>
            <person name="Chandler C."/>
            <person name="Wang Y."/>
        </authorList>
    </citation>
    <scope>NUCLEOTIDE SEQUENCE [LARGE SCALE GENOMIC DNA]</scope>
    <source>
        <strain evidence="8 9">RCFS May 2013</strain>
    </source>
</reference>
<feature type="transmembrane region" description="Helical" evidence="6">
    <location>
        <begin position="64"/>
        <end position="86"/>
    </location>
</feature>
<dbReference type="InterPro" id="IPR000620">
    <property type="entry name" value="EamA_dom"/>
</dbReference>
<dbReference type="GO" id="GO:0005886">
    <property type="term" value="C:plasma membrane"/>
    <property type="evidence" value="ECO:0007669"/>
    <property type="project" value="UniProtKB-SubCell"/>
</dbReference>
<dbReference type="InterPro" id="IPR037185">
    <property type="entry name" value="EmrE-like"/>
</dbReference>
<feature type="transmembrane region" description="Helical" evidence="6">
    <location>
        <begin position="148"/>
        <end position="164"/>
    </location>
</feature>
<sequence>MKLSSKANLYLILATLMWGVTFPLTRNALTEVDPFVFVSLRFALAALVLLPSVWILFHKTTRSILCASLIIGVLNAGAYLCQTIGLETVHSARAAFITGASVIVVPFLAPLFKLEKPGRLDLLCSAIGFIGLYVLMDIKHLYIGHGDLWVFLGAIFFSLQITYLQRTNQLIGDYQLLAFYQLLFTVPFVFLFTKGHSFSAALQPQALIGILFCAVFATSLAYYLQNKYQKFTSAPKAALIFALEPVFASLFVVLINQEVLARTTIVGGSFLLLSLILPALANMNKEPDPLIK</sequence>
<evidence type="ECO:0000256" key="2">
    <source>
        <dbReference type="ARBA" id="ARBA00022475"/>
    </source>
</evidence>
<feature type="domain" description="EamA" evidence="7">
    <location>
        <begin position="146"/>
        <end position="277"/>
    </location>
</feature>
<dbReference type="PANTHER" id="PTHR42920">
    <property type="entry name" value="OS03G0707200 PROTEIN-RELATED"/>
    <property type="match status" value="1"/>
</dbReference>
<evidence type="ECO:0000256" key="6">
    <source>
        <dbReference type="SAM" id="Phobius"/>
    </source>
</evidence>
<dbReference type="Pfam" id="PF00892">
    <property type="entry name" value="EamA"/>
    <property type="match status" value="2"/>
</dbReference>
<feature type="domain" description="EamA" evidence="7">
    <location>
        <begin position="6"/>
        <end position="135"/>
    </location>
</feature>
<proteinExistence type="predicted"/>
<dbReference type="PANTHER" id="PTHR42920:SF5">
    <property type="entry name" value="EAMA DOMAIN-CONTAINING PROTEIN"/>
    <property type="match status" value="1"/>
</dbReference>
<evidence type="ECO:0000256" key="1">
    <source>
        <dbReference type="ARBA" id="ARBA00004651"/>
    </source>
</evidence>
<comment type="subcellular location">
    <subcellularLocation>
        <location evidence="1">Cell membrane</location>
        <topology evidence="1">Multi-pass membrane protein</topology>
    </subcellularLocation>
</comment>
<keyword evidence="4 6" id="KW-1133">Transmembrane helix</keyword>
<feature type="transmembrane region" description="Helical" evidence="6">
    <location>
        <begin position="7"/>
        <end position="24"/>
    </location>
</feature>
<name>A0A1J8NLF9_9COXI</name>
<gene>
    <name evidence="8" type="ORF">A1D18_00830</name>
</gene>
<feature type="transmembrane region" description="Helical" evidence="6">
    <location>
        <begin position="261"/>
        <end position="281"/>
    </location>
</feature>
<dbReference type="Proteomes" id="UP000183924">
    <property type="component" value="Unassembled WGS sequence"/>
</dbReference>
<keyword evidence="5 6" id="KW-0472">Membrane</keyword>
<feature type="transmembrane region" description="Helical" evidence="6">
    <location>
        <begin position="119"/>
        <end position="136"/>
    </location>
</feature>
<organism evidence="8 9">
    <name type="scientific">Candidatus Rickettsiella isopodorum</name>
    <dbReference type="NCBI Taxonomy" id="1225476"/>
    <lineage>
        <taxon>Bacteria</taxon>
        <taxon>Pseudomonadati</taxon>
        <taxon>Pseudomonadota</taxon>
        <taxon>Gammaproteobacteria</taxon>
        <taxon>Legionellales</taxon>
        <taxon>Coxiellaceae</taxon>
        <taxon>Rickettsiella</taxon>
    </lineage>
</organism>
<keyword evidence="9" id="KW-1185">Reference proteome</keyword>
<evidence type="ECO:0000259" key="7">
    <source>
        <dbReference type="Pfam" id="PF00892"/>
    </source>
</evidence>
<keyword evidence="2" id="KW-1003">Cell membrane</keyword>
<evidence type="ECO:0000313" key="8">
    <source>
        <dbReference type="EMBL" id="OIZ95952.1"/>
    </source>
</evidence>
<evidence type="ECO:0000256" key="3">
    <source>
        <dbReference type="ARBA" id="ARBA00022692"/>
    </source>
</evidence>
<dbReference type="STRING" id="1225476.A1D18_00830"/>
<dbReference type="AlphaFoldDB" id="A0A1J8NLF9"/>
<feature type="transmembrane region" description="Helical" evidence="6">
    <location>
        <begin position="36"/>
        <end position="57"/>
    </location>
</feature>
<feature type="transmembrane region" description="Helical" evidence="6">
    <location>
        <begin position="237"/>
        <end position="255"/>
    </location>
</feature>
<feature type="transmembrane region" description="Helical" evidence="6">
    <location>
        <begin position="205"/>
        <end position="225"/>
    </location>
</feature>
<dbReference type="InterPro" id="IPR051258">
    <property type="entry name" value="Diverse_Substrate_Transporter"/>
</dbReference>
<evidence type="ECO:0000256" key="4">
    <source>
        <dbReference type="ARBA" id="ARBA00022989"/>
    </source>
</evidence>
<comment type="caution">
    <text evidence="8">The sequence shown here is derived from an EMBL/GenBank/DDBJ whole genome shotgun (WGS) entry which is preliminary data.</text>
</comment>
<accession>A0A1J8NLF9</accession>
<protein>
    <recommendedName>
        <fullName evidence="7">EamA domain-containing protein</fullName>
    </recommendedName>
</protein>
<dbReference type="SUPFAM" id="SSF103481">
    <property type="entry name" value="Multidrug resistance efflux transporter EmrE"/>
    <property type="match status" value="2"/>
</dbReference>
<dbReference type="RefSeq" id="WP_071661932.1">
    <property type="nucleotide sequence ID" value="NZ_LUKY01000028.1"/>
</dbReference>
<dbReference type="EMBL" id="LUKY01000028">
    <property type="protein sequence ID" value="OIZ95952.1"/>
    <property type="molecule type" value="Genomic_DNA"/>
</dbReference>
<keyword evidence="3 6" id="KW-0812">Transmembrane</keyword>
<evidence type="ECO:0000313" key="9">
    <source>
        <dbReference type="Proteomes" id="UP000183924"/>
    </source>
</evidence>
<evidence type="ECO:0000256" key="5">
    <source>
        <dbReference type="ARBA" id="ARBA00023136"/>
    </source>
</evidence>